<proteinExistence type="predicted"/>
<gene>
    <name evidence="1" type="ORF">g.2576</name>
</gene>
<dbReference type="AlphaFoldDB" id="A0A146KV52"/>
<sequence length="165" mass="17665">MLPRPSTTISAAAAAMAVTGASGRQNTADISGLLVIVNELVTAHHNNATVRVTHLLPCVTTALQILIHLCNMPNNNINDDGEDDSSYNAGSVFNSLCMAIRASGGVRTLLDVMRLRMTDAPMSAKLSFFPVLARAVHVIVQLRHYGDTNTLLKNLGVYLVAQELI</sequence>
<reference evidence="1" key="1">
    <citation type="journal article" date="2016" name="Gigascience">
        <title>De novo construction of an expanded transcriptome assembly for the western tarnished plant bug, Lygus hesperus.</title>
        <authorList>
            <person name="Tassone E.E."/>
            <person name="Geib S.M."/>
            <person name="Hall B."/>
            <person name="Fabrick J.A."/>
            <person name="Brent C.S."/>
            <person name="Hull J.J."/>
        </authorList>
    </citation>
    <scope>NUCLEOTIDE SEQUENCE</scope>
</reference>
<name>A0A146KV52_LYGHE</name>
<accession>A0A146KV52</accession>
<dbReference type="EMBL" id="GDHC01018850">
    <property type="protein sequence ID" value="JAP99778.1"/>
    <property type="molecule type" value="Transcribed_RNA"/>
</dbReference>
<organism evidence="1">
    <name type="scientific">Lygus hesperus</name>
    <name type="common">Western plant bug</name>
    <dbReference type="NCBI Taxonomy" id="30085"/>
    <lineage>
        <taxon>Eukaryota</taxon>
        <taxon>Metazoa</taxon>
        <taxon>Ecdysozoa</taxon>
        <taxon>Arthropoda</taxon>
        <taxon>Hexapoda</taxon>
        <taxon>Insecta</taxon>
        <taxon>Pterygota</taxon>
        <taxon>Neoptera</taxon>
        <taxon>Paraneoptera</taxon>
        <taxon>Hemiptera</taxon>
        <taxon>Heteroptera</taxon>
        <taxon>Panheteroptera</taxon>
        <taxon>Cimicomorpha</taxon>
        <taxon>Miridae</taxon>
        <taxon>Mirini</taxon>
        <taxon>Lygus</taxon>
    </lineage>
</organism>
<protein>
    <submittedName>
        <fullName evidence="1">Uncharacterized protein</fullName>
    </submittedName>
</protein>
<evidence type="ECO:0000313" key="1">
    <source>
        <dbReference type="EMBL" id="JAP99778.1"/>
    </source>
</evidence>